<dbReference type="PATRIC" id="fig|1379739.3.peg.1121"/>
<dbReference type="OrthoDB" id="1909798at2"/>
<dbReference type="Proteomes" id="UP000032250">
    <property type="component" value="Unassembled WGS sequence"/>
</dbReference>
<dbReference type="RefSeq" id="WP_003488913.1">
    <property type="nucleotide sequence ID" value="NZ_JXSU01000007.1"/>
</dbReference>
<dbReference type="Gene3D" id="2.60.40.2080">
    <property type="match status" value="1"/>
</dbReference>
<name>A0A0D1BSK8_CLOBO</name>
<comment type="caution">
    <text evidence="2">The sequence shown here is derived from an EMBL/GenBank/DDBJ whole genome shotgun (WGS) entry which is preliminary data.</text>
</comment>
<feature type="domain" description="H-type lectin" evidence="1">
    <location>
        <begin position="30"/>
        <end position="95"/>
    </location>
</feature>
<accession>A0A0D1BSK8</accession>
<evidence type="ECO:0000313" key="2">
    <source>
        <dbReference type="EMBL" id="KIS22782.1"/>
    </source>
</evidence>
<dbReference type="InterPro" id="IPR037221">
    <property type="entry name" value="H-type_lectin_dom_sf"/>
</dbReference>
<dbReference type="SUPFAM" id="SSF141086">
    <property type="entry name" value="Agglutinin HPA-like"/>
    <property type="match status" value="1"/>
</dbReference>
<dbReference type="EMBL" id="JXSU01000007">
    <property type="protein sequence ID" value="KIS22782.1"/>
    <property type="molecule type" value="Genomic_DNA"/>
</dbReference>
<protein>
    <recommendedName>
        <fullName evidence="1">H-type lectin domain-containing protein</fullName>
    </recommendedName>
</protein>
<organism evidence="2 3">
    <name type="scientific">Clostridium botulinum B2 450</name>
    <dbReference type="NCBI Taxonomy" id="1379739"/>
    <lineage>
        <taxon>Bacteria</taxon>
        <taxon>Bacillati</taxon>
        <taxon>Bacillota</taxon>
        <taxon>Clostridia</taxon>
        <taxon>Eubacteriales</taxon>
        <taxon>Clostridiaceae</taxon>
        <taxon>Clostridium</taxon>
    </lineage>
</organism>
<dbReference type="Pfam" id="PF09458">
    <property type="entry name" value="H_lectin"/>
    <property type="match status" value="1"/>
</dbReference>
<dbReference type="InterPro" id="IPR019019">
    <property type="entry name" value="H-type_lectin_domain"/>
</dbReference>
<dbReference type="HOGENOM" id="CLU_2341760_0_0_9"/>
<evidence type="ECO:0000259" key="1">
    <source>
        <dbReference type="Pfam" id="PF09458"/>
    </source>
</evidence>
<proteinExistence type="predicted"/>
<sequence>MQIRSGQAYYDQTIGGWNLLNGDGIREYRTTISFKEVFEKEPTVMVALSGLDIIKNHNARVKVYVDNVTNRDFTLCIHTWSDSEIYGVGVSWMAYGE</sequence>
<dbReference type="GO" id="GO:0007155">
    <property type="term" value="P:cell adhesion"/>
    <property type="evidence" value="ECO:0007669"/>
    <property type="project" value="InterPro"/>
</dbReference>
<dbReference type="GeneID" id="92937548"/>
<gene>
    <name evidence="2" type="ORF">N495_04015</name>
</gene>
<evidence type="ECO:0000313" key="3">
    <source>
        <dbReference type="Proteomes" id="UP000032250"/>
    </source>
</evidence>
<dbReference type="GO" id="GO:0030246">
    <property type="term" value="F:carbohydrate binding"/>
    <property type="evidence" value="ECO:0007669"/>
    <property type="project" value="InterPro"/>
</dbReference>
<reference evidence="2 3" key="1">
    <citation type="submission" date="2014-06" db="EMBL/GenBank/DDBJ databases">
        <title>Genome characterization of distinct group I Clostridium botulinum lineages.</title>
        <authorList>
            <person name="Giordani F."/>
            <person name="Anselmo A."/>
            <person name="Fillo S."/>
            <person name="Palozzi A.M."/>
            <person name="Fortunato A."/>
            <person name="Gentile B."/>
            <person name="Ciammaruconi A."/>
            <person name="Anniballi F."/>
            <person name="De Medici D."/>
            <person name="Lista F."/>
        </authorList>
    </citation>
    <scope>NUCLEOTIDE SEQUENCE [LARGE SCALE GENOMIC DNA]</scope>
    <source>
        <strain evidence="2 3">B2 450</strain>
    </source>
</reference>
<dbReference type="AlphaFoldDB" id="A0A0D1BSK8"/>